<reference evidence="2 3" key="1">
    <citation type="journal article" date="2012" name="BMC Genomics">
        <title>Complete genome sequence of Saccharothrix espanaensis DSM 44229T and comparison to the other completely sequenced Pseudonocardiaceae.</title>
        <authorList>
            <person name="Strobel T."/>
            <person name="Al-Dilaimi A."/>
            <person name="Blom J."/>
            <person name="Gessner A."/>
            <person name="Kalinowski J."/>
            <person name="Luzhetska M."/>
            <person name="Puhler A."/>
            <person name="Szczepanowski R."/>
            <person name="Bechthold A."/>
            <person name="Ruckert C."/>
        </authorList>
    </citation>
    <scope>NUCLEOTIDE SEQUENCE [LARGE SCALE GENOMIC DNA]</scope>
    <source>
        <strain evidence="3">ATCC 51144 / DSM 44229 / JCM 9112 / NBRC 15066 / NRRL 15764</strain>
    </source>
</reference>
<evidence type="ECO:0000313" key="2">
    <source>
        <dbReference type="EMBL" id="CCH28225.1"/>
    </source>
</evidence>
<name>K0JP43_SACES</name>
<dbReference type="AlphaFoldDB" id="K0JP43"/>
<protein>
    <submittedName>
        <fullName evidence="2">Uncharacterized protein</fullName>
    </submittedName>
</protein>
<dbReference type="HOGENOM" id="CLU_2261794_0_0_11"/>
<dbReference type="Proteomes" id="UP000006281">
    <property type="component" value="Chromosome"/>
</dbReference>
<feature type="compositionally biased region" description="Basic and acidic residues" evidence="1">
    <location>
        <begin position="22"/>
        <end position="37"/>
    </location>
</feature>
<evidence type="ECO:0000256" key="1">
    <source>
        <dbReference type="SAM" id="MobiDB-lite"/>
    </source>
</evidence>
<proteinExistence type="predicted"/>
<feature type="region of interest" description="Disordered" evidence="1">
    <location>
        <begin position="1"/>
        <end position="82"/>
    </location>
</feature>
<keyword evidence="3" id="KW-1185">Reference proteome</keyword>
<evidence type="ECO:0000313" key="3">
    <source>
        <dbReference type="Proteomes" id="UP000006281"/>
    </source>
</evidence>
<organism evidence="2 3">
    <name type="scientific">Saccharothrix espanaensis (strain ATCC 51144 / DSM 44229 / JCM 9112 / NBRC 15066 / NRRL 15764)</name>
    <dbReference type="NCBI Taxonomy" id="1179773"/>
    <lineage>
        <taxon>Bacteria</taxon>
        <taxon>Bacillati</taxon>
        <taxon>Actinomycetota</taxon>
        <taxon>Actinomycetes</taxon>
        <taxon>Pseudonocardiales</taxon>
        <taxon>Pseudonocardiaceae</taxon>
        <taxon>Saccharothrix</taxon>
    </lineage>
</organism>
<dbReference type="EMBL" id="HE804045">
    <property type="protein sequence ID" value="CCH28225.1"/>
    <property type="molecule type" value="Genomic_DNA"/>
</dbReference>
<gene>
    <name evidence="2" type="ordered locus">BN6_08960</name>
</gene>
<sequence>MVIGGRRPRLGGVAGGLTWGNKLKESSPDGRAAKDDGQCGGRRVIPVWPGRRQPPLGSEGKRRACLPSLPKRGSLARGPYGDDTTRQVDCALRALVGACVWFG</sequence>
<dbReference type="KEGG" id="sesp:BN6_08960"/>
<dbReference type="STRING" id="1179773.BN6_08960"/>
<accession>K0JP43</accession>